<evidence type="ECO:0000313" key="7">
    <source>
        <dbReference type="Proteomes" id="UP001230188"/>
    </source>
</evidence>
<keyword evidence="2" id="KW-0812">Transmembrane</keyword>
<comment type="subcellular location">
    <subcellularLocation>
        <location evidence="1">Membrane</location>
    </subcellularLocation>
</comment>
<dbReference type="PANTHER" id="PTHR11863">
    <property type="entry name" value="STEROL DESATURASE"/>
    <property type="match status" value="1"/>
</dbReference>
<organism evidence="6 7">
    <name type="scientific">Chrysophaeum taylorii</name>
    <dbReference type="NCBI Taxonomy" id="2483200"/>
    <lineage>
        <taxon>Eukaryota</taxon>
        <taxon>Sar</taxon>
        <taxon>Stramenopiles</taxon>
        <taxon>Ochrophyta</taxon>
        <taxon>Pelagophyceae</taxon>
        <taxon>Pelagomonadales</taxon>
        <taxon>Pelagomonadaceae</taxon>
        <taxon>Chrysophaeum</taxon>
    </lineage>
</organism>
<evidence type="ECO:0000256" key="4">
    <source>
        <dbReference type="ARBA" id="ARBA00023136"/>
    </source>
</evidence>
<reference evidence="6" key="1">
    <citation type="submission" date="2023-01" db="EMBL/GenBank/DDBJ databases">
        <title>Metagenome sequencing of chrysophaentin producing Chrysophaeum taylorii.</title>
        <authorList>
            <person name="Davison J."/>
            <person name="Bewley C."/>
        </authorList>
    </citation>
    <scope>NUCLEOTIDE SEQUENCE</scope>
    <source>
        <strain evidence="6">NIES-1699</strain>
    </source>
</reference>
<evidence type="ECO:0000256" key="3">
    <source>
        <dbReference type="ARBA" id="ARBA00022989"/>
    </source>
</evidence>
<evidence type="ECO:0000259" key="5">
    <source>
        <dbReference type="Pfam" id="PF04116"/>
    </source>
</evidence>
<dbReference type="GO" id="GO:0016491">
    <property type="term" value="F:oxidoreductase activity"/>
    <property type="evidence" value="ECO:0007669"/>
    <property type="project" value="InterPro"/>
</dbReference>
<dbReference type="Pfam" id="PF04116">
    <property type="entry name" value="FA_hydroxylase"/>
    <property type="match status" value="1"/>
</dbReference>
<dbReference type="Proteomes" id="UP001230188">
    <property type="component" value="Unassembled WGS sequence"/>
</dbReference>
<dbReference type="AlphaFoldDB" id="A0AAD7XMZ9"/>
<keyword evidence="4" id="KW-0472">Membrane</keyword>
<name>A0AAD7XMZ9_9STRA</name>
<feature type="domain" description="Fatty acid hydroxylase" evidence="5">
    <location>
        <begin position="117"/>
        <end position="260"/>
    </location>
</feature>
<dbReference type="GO" id="GO:0005506">
    <property type="term" value="F:iron ion binding"/>
    <property type="evidence" value="ECO:0007669"/>
    <property type="project" value="InterPro"/>
</dbReference>
<dbReference type="EMBL" id="JAQMWT010000319">
    <property type="protein sequence ID" value="KAJ8604962.1"/>
    <property type="molecule type" value="Genomic_DNA"/>
</dbReference>
<dbReference type="GO" id="GO:0016020">
    <property type="term" value="C:membrane"/>
    <property type="evidence" value="ECO:0007669"/>
    <property type="project" value="UniProtKB-SubCell"/>
</dbReference>
<keyword evidence="7" id="KW-1185">Reference proteome</keyword>
<gene>
    <name evidence="6" type="ORF">CTAYLR_006890</name>
</gene>
<evidence type="ECO:0000256" key="2">
    <source>
        <dbReference type="ARBA" id="ARBA00022692"/>
    </source>
</evidence>
<evidence type="ECO:0000256" key="1">
    <source>
        <dbReference type="ARBA" id="ARBA00004370"/>
    </source>
</evidence>
<dbReference type="InterPro" id="IPR006694">
    <property type="entry name" value="Fatty_acid_hydroxylase"/>
</dbReference>
<sequence length="277" mass="31296">MMLTWVKPFVVVNGFVYGLALATCRAESWVGAWGSCLCRDVVIVLFLTWMTASKQRIRGPKKATCTTLEPWVRLAAIAAPVDAGVAILARYLDLRSDEVSPTFGPLGFLYVSFGFEVIFDLFHYWTHRACHSHPWLVKYHAVHHRHHAGLEPASTYDQAALDVFVCNALPAMAALGVIVRAVGPLSRRDWSLLWTYKSYVEVAGHAGVHSRATSFPQCVWLPRVLGIALRTVDHDLHHSSRGRSGNYAKRFTLWDKLFGTYLPPVEEETREMKWEMK</sequence>
<evidence type="ECO:0000313" key="6">
    <source>
        <dbReference type="EMBL" id="KAJ8604962.1"/>
    </source>
</evidence>
<comment type="caution">
    <text evidence="6">The sequence shown here is derived from an EMBL/GenBank/DDBJ whole genome shotgun (WGS) entry which is preliminary data.</text>
</comment>
<keyword evidence="3" id="KW-1133">Transmembrane helix</keyword>
<accession>A0AAD7XMZ9</accession>
<dbReference type="GO" id="GO:0008610">
    <property type="term" value="P:lipid biosynthetic process"/>
    <property type="evidence" value="ECO:0007669"/>
    <property type="project" value="InterPro"/>
</dbReference>
<proteinExistence type="predicted"/>
<protein>
    <recommendedName>
        <fullName evidence="5">Fatty acid hydroxylase domain-containing protein</fullName>
    </recommendedName>
</protein>
<dbReference type="InterPro" id="IPR050307">
    <property type="entry name" value="Sterol_Desaturase_Related"/>
</dbReference>